<keyword evidence="1" id="KW-0732">Signal</keyword>
<organism evidence="2 3">
    <name type="scientific">Eiseniibacteriota bacterium</name>
    <dbReference type="NCBI Taxonomy" id="2212470"/>
    <lineage>
        <taxon>Bacteria</taxon>
        <taxon>Candidatus Eiseniibacteriota</taxon>
    </lineage>
</organism>
<evidence type="ECO:0000256" key="1">
    <source>
        <dbReference type="SAM" id="SignalP"/>
    </source>
</evidence>
<accession>A0A538TUF8</accession>
<dbReference type="Proteomes" id="UP000317691">
    <property type="component" value="Unassembled WGS sequence"/>
</dbReference>
<name>A0A538TUF8_UNCEI</name>
<dbReference type="AlphaFoldDB" id="A0A538TUF8"/>
<feature type="signal peptide" evidence="1">
    <location>
        <begin position="1"/>
        <end position="28"/>
    </location>
</feature>
<feature type="chain" id="PRO_5022235173" evidence="1">
    <location>
        <begin position="29"/>
        <end position="207"/>
    </location>
</feature>
<dbReference type="EMBL" id="VBOZ01000002">
    <property type="protein sequence ID" value="TMQ67235.1"/>
    <property type="molecule type" value="Genomic_DNA"/>
</dbReference>
<comment type="caution">
    <text evidence="2">The sequence shown here is derived from an EMBL/GenBank/DDBJ whole genome shotgun (WGS) entry which is preliminary data.</text>
</comment>
<gene>
    <name evidence="2" type="ORF">E6K79_00385</name>
</gene>
<protein>
    <submittedName>
        <fullName evidence="2">Uncharacterized protein</fullName>
    </submittedName>
</protein>
<reference evidence="2 3" key="1">
    <citation type="journal article" date="2019" name="Nat. Microbiol.">
        <title>Mediterranean grassland soil C-N compound turnover is dependent on rainfall and depth, and is mediated by genomically divergent microorganisms.</title>
        <authorList>
            <person name="Diamond S."/>
            <person name="Andeer P.F."/>
            <person name="Li Z."/>
            <person name="Crits-Christoph A."/>
            <person name="Burstein D."/>
            <person name="Anantharaman K."/>
            <person name="Lane K.R."/>
            <person name="Thomas B.C."/>
            <person name="Pan C."/>
            <person name="Northen T.R."/>
            <person name="Banfield J.F."/>
        </authorList>
    </citation>
    <scope>NUCLEOTIDE SEQUENCE [LARGE SCALE GENOMIC DNA]</scope>
    <source>
        <strain evidence="2">WS_9</strain>
    </source>
</reference>
<evidence type="ECO:0000313" key="2">
    <source>
        <dbReference type="EMBL" id="TMQ67235.1"/>
    </source>
</evidence>
<evidence type="ECO:0000313" key="3">
    <source>
        <dbReference type="Proteomes" id="UP000317691"/>
    </source>
</evidence>
<sequence>MLRFLALPFKAALVAGILLSLAAHDVWAQSASILDTTEVRRWREDLAFLRAEMPARHANLFHAMTHAQFDSALQSIDQDLPHLARHQVIVELQRLAALVGDGHTNVSPWRDTSAVFQQLPVALYWFDDGIFVRATTKDQASLLGARVVRIGGIPVEGALARVRPLVSHDNEMGVRAWTPVLLTMPEVLHALGLSEPRHRAKPDQVPL</sequence>
<proteinExistence type="predicted"/>